<dbReference type="AlphaFoldDB" id="A0A016QJY9"/>
<dbReference type="OrthoDB" id="66316at2"/>
<organism evidence="1 2">
    <name type="scientific">Deinococcus phoenicis</name>
    <dbReference type="NCBI Taxonomy" id="1476583"/>
    <lineage>
        <taxon>Bacteria</taxon>
        <taxon>Thermotogati</taxon>
        <taxon>Deinococcota</taxon>
        <taxon>Deinococci</taxon>
        <taxon>Deinococcales</taxon>
        <taxon>Deinococcaceae</taxon>
        <taxon>Deinococcus</taxon>
    </lineage>
</organism>
<accession>A0A016QJY9</accession>
<proteinExistence type="predicted"/>
<name>A0A016QJY9_9DEIO</name>
<dbReference type="InterPro" id="IPR045534">
    <property type="entry name" value="DUF6428"/>
</dbReference>
<dbReference type="RefSeq" id="WP_051517533.1">
    <property type="nucleotide sequence ID" value="NZ_JHAC01000093.1"/>
</dbReference>
<dbReference type="Pfam" id="PF20001">
    <property type="entry name" value="DUF6428"/>
    <property type="match status" value="1"/>
</dbReference>
<sequence>MTQTIPGLADQTSTLTLLRALRVQPQRPLEFWLHGELLVGPGYHVTEVKAVTIAAMDCGGRANAWRETVIQLMDGTAQEAQAGFMTTRKFLAIYDRVAKHVPVRGEAEVRFEYGNNSTPAMQYHVTHVEPQAERVIVHLRTPGVQCKAADACGQPVAAEATGGCAPESGCCGPVTADLITLG</sequence>
<dbReference type="EMBL" id="JHAC01000093">
    <property type="protein sequence ID" value="EYB66470.1"/>
    <property type="molecule type" value="Genomic_DNA"/>
</dbReference>
<dbReference type="PATRIC" id="fig|1476583.3.peg.3713"/>
<reference evidence="1 2" key="1">
    <citation type="submission" date="2014-03" db="EMBL/GenBank/DDBJ databases">
        <title>Draft genome sequence of Deinococcus phoenicis 1P10ME.</title>
        <authorList>
            <person name="Stepanov V.G."/>
            <person name="Vaishampayan P."/>
            <person name="Venkateswaran K."/>
            <person name="Fox G.E."/>
        </authorList>
    </citation>
    <scope>NUCLEOTIDE SEQUENCE [LARGE SCALE GENOMIC DNA]</scope>
    <source>
        <strain evidence="1 2">1P10ME</strain>
    </source>
</reference>
<dbReference type="STRING" id="1476583.DEIPH_ctg139orf0209"/>
<dbReference type="eggNOG" id="COG1246">
    <property type="taxonomic scope" value="Bacteria"/>
</dbReference>
<keyword evidence="2" id="KW-1185">Reference proteome</keyword>
<evidence type="ECO:0000313" key="1">
    <source>
        <dbReference type="EMBL" id="EYB66470.1"/>
    </source>
</evidence>
<evidence type="ECO:0000313" key="2">
    <source>
        <dbReference type="Proteomes" id="UP000020492"/>
    </source>
</evidence>
<comment type="caution">
    <text evidence="1">The sequence shown here is derived from an EMBL/GenBank/DDBJ whole genome shotgun (WGS) entry which is preliminary data.</text>
</comment>
<gene>
    <name evidence="1" type="ORF">DEIPH_ctg139orf0209</name>
</gene>
<dbReference type="Proteomes" id="UP000020492">
    <property type="component" value="Unassembled WGS sequence"/>
</dbReference>
<protein>
    <submittedName>
        <fullName evidence="1">Uncharacterized protein</fullName>
    </submittedName>
</protein>